<accession>R7T930</accession>
<dbReference type="HOGENOM" id="CLU_143201_1_0_1"/>
<protein>
    <recommendedName>
        <fullName evidence="1">SUEL-type lectin domain-containing protein</fullName>
    </recommendedName>
</protein>
<dbReference type="PROSITE" id="PS50228">
    <property type="entry name" value="SUEL_LECTIN"/>
    <property type="match status" value="1"/>
</dbReference>
<evidence type="ECO:0000313" key="2">
    <source>
        <dbReference type="EMBL" id="ELT89938.1"/>
    </source>
</evidence>
<dbReference type="PANTHER" id="PTHR46780">
    <property type="entry name" value="PROTEIN EVA-1"/>
    <property type="match status" value="1"/>
</dbReference>
<reference evidence="3" key="3">
    <citation type="submission" date="2015-06" db="UniProtKB">
        <authorList>
            <consortium name="EnsemblMetazoa"/>
        </authorList>
    </citation>
    <scope>IDENTIFICATION</scope>
</reference>
<dbReference type="InterPro" id="IPR000922">
    <property type="entry name" value="Lectin_gal-bd_dom"/>
</dbReference>
<gene>
    <name evidence="2" type="ORF">CAPTEDRAFT_91811</name>
</gene>
<reference evidence="2 4" key="2">
    <citation type="journal article" date="2013" name="Nature">
        <title>Insights into bilaterian evolution from three spiralian genomes.</title>
        <authorList>
            <person name="Simakov O."/>
            <person name="Marletaz F."/>
            <person name="Cho S.J."/>
            <person name="Edsinger-Gonzales E."/>
            <person name="Havlak P."/>
            <person name="Hellsten U."/>
            <person name="Kuo D.H."/>
            <person name="Larsson T."/>
            <person name="Lv J."/>
            <person name="Arendt D."/>
            <person name="Savage R."/>
            <person name="Osoegawa K."/>
            <person name="de Jong P."/>
            <person name="Grimwood J."/>
            <person name="Chapman J.A."/>
            <person name="Shapiro H."/>
            <person name="Aerts A."/>
            <person name="Otillar R.P."/>
            <person name="Terry A.Y."/>
            <person name="Boore J.L."/>
            <person name="Grigoriev I.V."/>
            <person name="Lindberg D.R."/>
            <person name="Seaver E.C."/>
            <person name="Weisblat D.A."/>
            <person name="Putnam N.H."/>
            <person name="Rokhsar D.S."/>
        </authorList>
    </citation>
    <scope>NUCLEOTIDE SEQUENCE</scope>
    <source>
        <strain evidence="2 4">I ESC-2004</strain>
    </source>
</reference>
<dbReference type="EMBL" id="AMQN01014627">
    <property type="status" value="NOT_ANNOTATED_CDS"/>
    <property type="molecule type" value="Genomic_DNA"/>
</dbReference>
<evidence type="ECO:0000313" key="3">
    <source>
        <dbReference type="EnsemblMetazoa" id="CapteP91811"/>
    </source>
</evidence>
<organism evidence="2">
    <name type="scientific">Capitella teleta</name>
    <name type="common">Polychaete worm</name>
    <dbReference type="NCBI Taxonomy" id="283909"/>
    <lineage>
        <taxon>Eukaryota</taxon>
        <taxon>Metazoa</taxon>
        <taxon>Spiralia</taxon>
        <taxon>Lophotrochozoa</taxon>
        <taxon>Annelida</taxon>
        <taxon>Polychaeta</taxon>
        <taxon>Sedentaria</taxon>
        <taxon>Scolecida</taxon>
        <taxon>Capitellidae</taxon>
        <taxon>Capitella</taxon>
    </lineage>
</organism>
<dbReference type="Proteomes" id="UP000014760">
    <property type="component" value="Unassembled WGS sequence"/>
</dbReference>
<evidence type="ECO:0000259" key="1">
    <source>
        <dbReference type="PROSITE" id="PS50228"/>
    </source>
</evidence>
<dbReference type="InterPro" id="IPR043159">
    <property type="entry name" value="Lectin_gal-bd_sf"/>
</dbReference>
<dbReference type="OMA" id="VEYYCHA"/>
<feature type="domain" description="SUEL-type lectin" evidence="1">
    <location>
        <begin position="2"/>
        <end position="88"/>
    </location>
</feature>
<dbReference type="EMBL" id="KB311114">
    <property type="protein sequence ID" value="ELT89938.1"/>
    <property type="molecule type" value="Genomic_DNA"/>
</dbReference>
<sequence>TACENKLFSISCSAGHQLRLTDVIWGRTVKDICFFMFAKTNCLSTEAPGIMRTRCEGGAECSVSASTSNLGDPCSFNNKYLDVTYTCLSG</sequence>
<evidence type="ECO:0000313" key="4">
    <source>
        <dbReference type="Proteomes" id="UP000014760"/>
    </source>
</evidence>
<keyword evidence="4" id="KW-1185">Reference proteome</keyword>
<dbReference type="Pfam" id="PF02140">
    <property type="entry name" value="SUEL_Lectin"/>
    <property type="match status" value="1"/>
</dbReference>
<feature type="non-terminal residue" evidence="2">
    <location>
        <position position="1"/>
    </location>
</feature>
<dbReference type="EnsemblMetazoa" id="CapteT91811">
    <property type="protein sequence ID" value="CapteP91811"/>
    <property type="gene ID" value="CapteG91811"/>
</dbReference>
<dbReference type="Gene3D" id="2.60.120.740">
    <property type="match status" value="1"/>
</dbReference>
<proteinExistence type="predicted"/>
<dbReference type="OrthoDB" id="6120134at2759"/>
<reference evidence="4" key="1">
    <citation type="submission" date="2012-12" db="EMBL/GenBank/DDBJ databases">
        <authorList>
            <person name="Hellsten U."/>
            <person name="Grimwood J."/>
            <person name="Chapman J.A."/>
            <person name="Shapiro H."/>
            <person name="Aerts A."/>
            <person name="Otillar R.P."/>
            <person name="Terry A.Y."/>
            <person name="Boore J.L."/>
            <person name="Simakov O."/>
            <person name="Marletaz F."/>
            <person name="Cho S.-J."/>
            <person name="Edsinger-Gonzales E."/>
            <person name="Havlak P."/>
            <person name="Kuo D.-H."/>
            <person name="Larsson T."/>
            <person name="Lv J."/>
            <person name="Arendt D."/>
            <person name="Savage R."/>
            <person name="Osoegawa K."/>
            <person name="de Jong P."/>
            <person name="Lindberg D.R."/>
            <person name="Seaver E.C."/>
            <person name="Weisblat D.A."/>
            <person name="Putnam N.H."/>
            <person name="Grigoriev I.V."/>
            <person name="Rokhsar D.S."/>
        </authorList>
    </citation>
    <scope>NUCLEOTIDE SEQUENCE</scope>
    <source>
        <strain evidence="4">I ESC-2004</strain>
    </source>
</reference>
<dbReference type="GO" id="GO:0030246">
    <property type="term" value="F:carbohydrate binding"/>
    <property type="evidence" value="ECO:0007669"/>
    <property type="project" value="InterPro"/>
</dbReference>
<dbReference type="AlphaFoldDB" id="R7T930"/>
<dbReference type="STRING" id="283909.R7T930"/>
<name>R7T930_CAPTE</name>